<accession>A0AA39F2N1</accession>
<evidence type="ECO:0000313" key="2">
    <source>
        <dbReference type="Proteomes" id="UP001168972"/>
    </source>
</evidence>
<keyword evidence="2" id="KW-1185">Reference proteome</keyword>
<dbReference type="AlphaFoldDB" id="A0AA39F2N1"/>
<protein>
    <submittedName>
        <fullName evidence="1">Uncharacterized protein</fullName>
    </submittedName>
</protein>
<sequence>MLNCSTLLLMYYIKSKLPSLMHRQKQSSNDVGWLDSERKGNEGIQSQTIYRIQIEEDRVLRSCVDHLVDVAAAAPVGRNK</sequence>
<evidence type="ECO:0000313" key="1">
    <source>
        <dbReference type="EMBL" id="KAK0161791.1"/>
    </source>
</evidence>
<gene>
    <name evidence="1" type="ORF">PV327_008205</name>
</gene>
<dbReference type="Proteomes" id="UP001168972">
    <property type="component" value="Unassembled WGS sequence"/>
</dbReference>
<reference evidence="1" key="2">
    <citation type="submission" date="2023-03" db="EMBL/GenBank/DDBJ databases">
        <authorList>
            <person name="Inwood S.N."/>
            <person name="Skelly J.G."/>
            <person name="Guhlin J."/>
            <person name="Harrop T.W.R."/>
            <person name="Goldson S.G."/>
            <person name="Dearden P.K."/>
        </authorList>
    </citation>
    <scope>NUCLEOTIDE SEQUENCE</scope>
    <source>
        <strain evidence="1">Lincoln</strain>
        <tissue evidence="1">Whole body</tissue>
    </source>
</reference>
<organism evidence="1 2">
    <name type="scientific">Microctonus hyperodae</name>
    <name type="common">Parasitoid wasp</name>
    <dbReference type="NCBI Taxonomy" id="165561"/>
    <lineage>
        <taxon>Eukaryota</taxon>
        <taxon>Metazoa</taxon>
        <taxon>Ecdysozoa</taxon>
        <taxon>Arthropoda</taxon>
        <taxon>Hexapoda</taxon>
        <taxon>Insecta</taxon>
        <taxon>Pterygota</taxon>
        <taxon>Neoptera</taxon>
        <taxon>Endopterygota</taxon>
        <taxon>Hymenoptera</taxon>
        <taxon>Apocrita</taxon>
        <taxon>Ichneumonoidea</taxon>
        <taxon>Braconidae</taxon>
        <taxon>Euphorinae</taxon>
        <taxon>Microctonus</taxon>
    </lineage>
</organism>
<dbReference type="EMBL" id="JAQQBR010001834">
    <property type="protein sequence ID" value="KAK0161791.1"/>
    <property type="molecule type" value="Genomic_DNA"/>
</dbReference>
<name>A0AA39F2N1_MICHY</name>
<proteinExistence type="predicted"/>
<comment type="caution">
    <text evidence="1">The sequence shown here is derived from an EMBL/GenBank/DDBJ whole genome shotgun (WGS) entry which is preliminary data.</text>
</comment>
<reference evidence="1" key="1">
    <citation type="journal article" date="2023" name="bioRxiv">
        <title>Scaffold-level genome assemblies of two parasitoid biocontrol wasps reveal the parthenogenesis mechanism and an associated novel virus.</title>
        <authorList>
            <person name="Inwood S."/>
            <person name="Skelly J."/>
            <person name="Guhlin J."/>
            <person name="Harrop T."/>
            <person name="Goldson S."/>
            <person name="Dearden P."/>
        </authorList>
    </citation>
    <scope>NUCLEOTIDE SEQUENCE</scope>
    <source>
        <strain evidence="1">Lincoln</strain>
        <tissue evidence="1">Whole body</tissue>
    </source>
</reference>